<keyword evidence="1" id="KW-0378">Hydrolase</keyword>
<gene>
    <name evidence="1" type="ORF">GGR43_002717</name>
</gene>
<keyword evidence="1" id="KW-0255">Endonuclease</keyword>
<name>A0A7W6BSF9_9SPHN</name>
<dbReference type="AlphaFoldDB" id="A0A7W6BSF9"/>
<sequence length="158" mass="16282">MDLPLPAPDDDAGWPGCVGAALPASAIVLPGGVAAAPRWKGAYALAFTLVDPVAFSYRGAGHSLPPGHYVYAGSAYGPGGIGARLGRHFRRDKKRHWHIDHLTASAGGMTAFAIEGGSECAILTRLGALPGFGHVLAGFGSSDCATCRSHLLVWRPPA</sequence>
<organism evidence="1 2">
    <name type="scientific">Sphingobium jiangsuense</name>
    <dbReference type="NCBI Taxonomy" id="870476"/>
    <lineage>
        <taxon>Bacteria</taxon>
        <taxon>Pseudomonadati</taxon>
        <taxon>Pseudomonadota</taxon>
        <taxon>Alphaproteobacteria</taxon>
        <taxon>Sphingomonadales</taxon>
        <taxon>Sphingomonadaceae</taxon>
        <taxon>Sphingobium</taxon>
    </lineage>
</organism>
<dbReference type="InterPro" id="IPR002837">
    <property type="entry name" value="DUF123"/>
</dbReference>
<reference evidence="1 2" key="1">
    <citation type="submission" date="2020-08" db="EMBL/GenBank/DDBJ databases">
        <title>Genomic Encyclopedia of Type Strains, Phase IV (KMG-IV): sequencing the most valuable type-strain genomes for metagenomic binning, comparative biology and taxonomic classification.</title>
        <authorList>
            <person name="Goeker M."/>
        </authorList>
    </citation>
    <scope>NUCLEOTIDE SEQUENCE [LARGE SCALE GENOMIC DNA]</scope>
    <source>
        <strain evidence="1 2">DSM 26189</strain>
    </source>
</reference>
<accession>A0A7W6BSF9</accession>
<dbReference type="EMBL" id="JACIDT010000009">
    <property type="protein sequence ID" value="MBB3926994.1"/>
    <property type="molecule type" value="Genomic_DNA"/>
</dbReference>
<comment type="caution">
    <text evidence="1">The sequence shown here is derived from an EMBL/GenBank/DDBJ whole genome shotgun (WGS) entry which is preliminary data.</text>
</comment>
<evidence type="ECO:0000313" key="2">
    <source>
        <dbReference type="Proteomes" id="UP000571950"/>
    </source>
</evidence>
<keyword evidence="2" id="KW-1185">Reference proteome</keyword>
<proteinExistence type="predicted"/>
<dbReference type="RefSeq" id="WP_188072501.1">
    <property type="nucleotide sequence ID" value="NZ_BSPS01000108.1"/>
</dbReference>
<dbReference type="GO" id="GO:0004519">
    <property type="term" value="F:endonuclease activity"/>
    <property type="evidence" value="ECO:0007669"/>
    <property type="project" value="UniProtKB-KW"/>
</dbReference>
<keyword evidence="1" id="KW-0540">Nuclease</keyword>
<dbReference type="PANTHER" id="PTHR37460">
    <property type="entry name" value="ENDONUCLEASE III"/>
    <property type="match status" value="1"/>
</dbReference>
<dbReference type="CDD" id="cd10441">
    <property type="entry name" value="GIY-YIG_COG1833"/>
    <property type="match status" value="1"/>
</dbReference>
<protein>
    <submittedName>
        <fullName evidence="1">Uri superfamily endonuclease</fullName>
    </submittedName>
</protein>
<dbReference type="PANTHER" id="PTHR37460:SF1">
    <property type="entry name" value="ENDONUCLEASE III"/>
    <property type="match status" value="1"/>
</dbReference>
<dbReference type="Pfam" id="PF01986">
    <property type="entry name" value="DUF123"/>
    <property type="match status" value="1"/>
</dbReference>
<evidence type="ECO:0000313" key="1">
    <source>
        <dbReference type="EMBL" id="MBB3926994.1"/>
    </source>
</evidence>
<dbReference type="Proteomes" id="UP000571950">
    <property type="component" value="Unassembled WGS sequence"/>
</dbReference>